<gene>
    <name evidence="1" type="ORF">CTRU02_206648</name>
</gene>
<proteinExistence type="predicted"/>
<dbReference type="EMBL" id="VUJX02000003">
    <property type="protein sequence ID" value="KAL0940038.1"/>
    <property type="molecule type" value="Genomic_DNA"/>
</dbReference>
<accession>A0ACC3Z7G2</accession>
<protein>
    <submittedName>
        <fullName evidence="1">Uncharacterized protein</fullName>
    </submittedName>
</protein>
<dbReference type="Proteomes" id="UP000805649">
    <property type="component" value="Unassembled WGS sequence"/>
</dbReference>
<keyword evidence="2" id="KW-1185">Reference proteome</keyword>
<sequence length="283" mass="31720">MRRAEAAWARSVKQRHEMIATDYGSVDKMPLPPGREEEPYLSHPYTIWDFTPASFAAPFEMERVGRLGDGGKWVCGMSCYSTASKARPIIIYSLGVGQESSFENEMLSRTNCEIWGFDMSVDDWGDQLDESNRGRAHFLKAGAAGQTDTSSNPPYYSVQDAMKKNGHDYVDILKMDIETFEFEVLDSLIGNFSAEKGLEVPIGQILVEIHLQRPMDVHTYLEWFERLEARGLRPVWTEPNLLGVTLGISHKAGGPILSEYTFININDSRSAILGGLTAKDIQD</sequence>
<reference evidence="1 2" key="1">
    <citation type="journal article" date="2020" name="Phytopathology">
        <title>Genome Sequence Resources of Colletotrichum truncatum, C. plurivorum, C. musicola, and C. sojae: Four Species Pathogenic to Soybean (Glycine max).</title>
        <authorList>
            <person name="Rogerio F."/>
            <person name="Boufleur T.R."/>
            <person name="Ciampi-Guillardi M."/>
            <person name="Sukno S.A."/>
            <person name="Thon M.R."/>
            <person name="Massola Junior N.S."/>
            <person name="Baroncelli R."/>
        </authorList>
    </citation>
    <scope>NUCLEOTIDE SEQUENCE [LARGE SCALE GENOMIC DNA]</scope>
    <source>
        <strain evidence="1 2">CMES1059</strain>
    </source>
</reference>
<organism evidence="1 2">
    <name type="scientific">Colletotrichum truncatum</name>
    <name type="common">Anthracnose fungus</name>
    <name type="synonym">Colletotrichum capsici</name>
    <dbReference type="NCBI Taxonomy" id="5467"/>
    <lineage>
        <taxon>Eukaryota</taxon>
        <taxon>Fungi</taxon>
        <taxon>Dikarya</taxon>
        <taxon>Ascomycota</taxon>
        <taxon>Pezizomycotina</taxon>
        <taxon>Sordariomycetes</taxon>
        <taxon>Hypocreomycetidae</taxon>
        <taxon>Glomerellales</taxon>
        <taxon>Glomerellaceae</taxon>
        <taxon>Colletotrichum</taxon>
        <taxon>Colletotrichum truncatum species complex</taxon>
    </lineage>
</organism>
<comment type="caution">
    <text evidence="1">The sequence shown here is derived from an EMBL/GenBank/DDBJ whole genome shotgun (WGS) entry which is preliminary data.</text>
</comment>
<evidence type="ECO:0000313" key="1">
    <source>
        <dbReference type="EMBL" id="KAL0940038.1"/>
    </source>
</evidence>
<evidence type="ECO:0000313" key="2">
    <source>
        <dbReference type="Proteomes" id="UP000805649"/>
    </source>
</evidence>
<name>A0ACC3Z7G2_COLTU</name>